<dbReference type="NCBIfam" id="TIGR03814">
    <property type="entry name" value="Gln_ase"/>
    <property type="match status" value="1"/>
</dbReference>
<evidence type="ECO:0000256" key="2">
    <source>
        <dbReference type="ARBA" id="ARBA00011881"/>
    </source>
</evidence>
<feature type="binding site" evidence="6">
    <location>
        <position position="119"/>
    </location>
    <ligand>
        <name>substrate</name>
    </ligand>
</feature>
<protein>
    <recommendedName>
        <fullName evidence="3 6">Glutaminase</fullName>
        <ecNumber evidence="3 6">3.5.1.2</ecNumber>
    </recommendedName>
</protein>
<evidence type="ECO:0000313" key="7">
    <source>
        <dbReference type="EMBL" id="GER60488.1"/>
    </source>
</evidence>
<dbReference type="Proteomes" id="UP000326509">
    <property type="component" value="Unassembled WGS sequence"/>
</dbReference>
<evidence type="ECO:0000313" key="8">
    <source>
        <dbReference type="Proteomes" id="UP000326509"/>
    </source>
</evidence>
<dbReference type="InterPro" id="IPR015868">
    <property type="entry name" value="Glutaminase"/>
</dbReference>
<comment type="caution">
    <text evidence="7">The sequence shown here is derived from an EMBL/GenBank/DDBJ whole genome shotgun (WGS) entry which is preliminary data.</text>
</comment>
<dbReference type="HAMAP" id="MF_00313">
    <property type="entry name" value="Glutaminase"/>
    <property type="match status" value="1"/>
</dbReference>
<dbReference type="SUPFAM" id="SSF56601">
    <property type="entry name" value="beta-lactamase/transpeptidase-like"/>
    <property type="match status" value="1"/>
</dbReference>
<keyword evidence="8" id="KW-1185">Reference proteome</keyword>
<dbReference type="EMBL" id="BKCG01000008">
    <property type="protein sequence ID" value="GER60488.1"/>
    <property type="molecule type" value="Genomic_DNA"/>
</dbReference>
<gene>
    <name evidence="6 7" type="primary">glsA</name>
    <name evidence="7" type="ORF">ULMA_25960</name>
</gene>
<dbReference type="NCBIfam" id="NF002133">
    <property type="entry name" value="PRK00971.1-2"/>
    <property type="match status" value="1"/>
</dbReference>
<keyword evidence="6" id="KW-0007">Acetylation</keyword>
<dbReference type="InterPro" id="IPR012338">
    <property type="entry name" value="Beta-lactam/transpept-like"/>
</dbReference>
<evidence type="ECO:0000256" key="5">
    <source>
        <dbReference type="ARBA" id="ARBA00049534"/>
    </source>
</evidence>
<keyword evidence="4 6" id="KW-0378">Hydrolase</keyword>
<feature type="binding site" evidence="6">
    <location>
        <position position="69"/>
    </location>
    <ligand>
        <name>substrate</name>
    </ligand>
</feature>
<feature type="binding site" evidence="6">
    <location>
        <position position="194"/>
    </location>
    <ligand>
        <name>substrate</name>
    </ligand>
</feature>
<dbReference type="PANTHER" id="PTHR12544">
    <property type="entry name" value="GLUTAMINASE"/>
    <property type="match status" value="1"/>
</dbReference>
<dbReference type="AlphaFoldDB" id="A0A5J4J364"/>
<dbReference type="GO" id="GO:0006543">
    <property type="term" value="P:L-glutamine catabolic process"/>
    <property type="evidence" value="ECO:0007669"/>
    <property type="project" value="TreeGrafter"/>
</dbReference>
<dbReference type="Gene3D" id="3.40.710.10">
    <property type="entry name" value="DD-peptidase/beta-lactamase superfamily"/>
    <property type="match status" value="1"/>
</dbReference>
<feature type="binding site" evidence="6">
    <location>
        <position position="245"/>
    </location>
    <ligand>
        <name>substrate</name>
    </ligand>
</feature>
<feature type="binding site" evidence="6">
    <location>
        <position position="170"/>
    </location>
    <ligand>
        <name>substrate</name>
    </ligand>
</feature>
<dbReference type="GO" id="GO:0004359">
    <property type="term" value="F:glutaminase activity"/>
    <property type="evidence" value="ECO:0007669"/>
    <property type="project" value="UniProtKB-UniRule"/>
</dbReference>
<reference evidence="7 8" key="1">
    <citation type="submission" date="2019-08" db="EMBL/GenBank/DDBJ databases">
        <title>Draft genome sequence of Ulvibacter marinus type strain NBRC 109484.</title>
        <authorList>
            <person name="Kawano K."/>
            <person name="Ushijima N."/>
            <person name="Kihara M."/>
            <person name="Itoh H."/>
        </authorList>
    </citation>
    <scope>NUCLEOTIDE SEQUENCE [LARGE SCALE GENOMIC DNA]</scope>
    <source>
        <strain evidence="7 8">NBRC 109484</strain>
    </source>
</reference>
<evidence type="ECO:0000256" key="6">
    <source>
        <dbReference type="HAMAP-Rule" id="MF_00313"/>
    </source>
</evidence>
<organism evidence="7 8">
    <name type="scientific">Patiriisocius marinus</name>
    <dbReference type="NCBI Taxonomy" id="1397112"/>
    <lineage>
        <taxon>Bacteria</taxon>
        <taxon>Pseudomonadati</taxon>
        <taxon>Bacteroidota</taxon>
        <taxon>Flavobacteriia</taxon>
        <taxon>Flavobacteriales</taxon>
        <taxon>Flavobacteriaceae</taxon>
        <taxon>Patiriisocius</taxon>
    </lineage>
</organism>
<feature type="binding site" evidence="6">
    <location>
        <position position="163"/>
    </location>
    <ligand>
        <name>substrate</name>
    </ligand>
</feature>
<comment type="catalytic activity">
    <reaction evidence="5 6">
        <text>L-glutamine + H2O = L-glutamate + NH4(+)</text>
        <dbReference type="Rhea" id="RHEA:15889"/>
        <dbReference type="ChEBI" id="CHEBI:15377"/>
        <dbReference type="ChEBI" id="CHEBI:28938"/>
        <dbReference type="ChEBI" id="CHEBI:29985"/>
        <dbReference type="ChEBI" id="CHEBI:58359"/>
        <dbReference type="EC" id="3.5.1.2"/>
    </reaction>
</comment>
<proteinExistence type="inferred from homology"/>
<comment type="similarity">
    <text evidence="1 6">Belongs to the glutaminase family.</text>
</comment>
<dbReference type="GO" id="GO:0006537">
    <property type="term" value="P:glutamate biosynthetic process"/>
    <property type="evidence" value="ECO:0007669"/>
    <property type="project" value="TreeGrafter"/>
</dbReference>
<dbReference type="Pfam" id="PF04960">
    <property type="entry name" value="Glutaminase"/>
    <property type="match status" value="1"/>
</dbReference>
<name>A0A5J4J364_9FLAO</name>
<comment type="subunit">
    <text evidence="2 6">Homotetramer.</text>
</comment>
<dbReference type="FunFam" id="3.40.710.10:FF:000005">
    <property type="entry name" value="Glutaminase"/>
    <property type="match status" value="1"/>
</dbReference>
<dbReference type="EC" id="3.5.1.2" evidence="3 6"/>
<feature type="binding site" evidence="6">
    <location>
        <position position="263"/>
    </location>
    <ligand>
        <name>substrate</name>
    </ligand>
</feature>
<evidence type="ECO:0000256" key="3">
    <source>
        <dbReference type="ARBA" id="ARBA00012918"/>
    </source>
</evidence>
<sequence length="309" mass="34206">MQIEGFMKYEQILKTIYKEVTSLENTGEVASYIPELAKVSKDHFGMYLNRIDGNNYAEGDTDTKFSIQSISKVFSLTVAFANQGDALWNRVDVEPSGNPFNYLSLLEREKGIPRNPLINSGAIVVADCLVSTLKNPKKDFLQFVRDLADDQTINFNEEVAASEKATGFKNYAIANLLKSYNNLANPVEEVLDFYFHQCSIEMNCKQLSNAFVPYANKGKSLLNDACVSAKQAKRINAIMLTCGFYDEAGEFAFEVGLPGKSGVGGGIVALLPNEFVITTWSPALNEKGNSYYGMQALEKFTTQTNSSIF</sequence>
<accession>A0A5J4J364</accession>
<evidence type="ECO:0000256" key="4">
    <source>
        <dbReference type="ARBA" id="ARBA00022801"/>
    </source>
</evidence>
<evidence type="ECO:0000256" key="1">
    <source>
        <dbReference type="ARBA" id="ARBA00011076"/>
    </source>
</evidence>
<dbReference type="PANTHER" id="PTHR12544:SF29">
    <property type="entry name" value="GLUTAMINASE"/>
    <property type="match status" value="1"/>
</dbReference>